<evidence type="ECO:0000256" key="1">
    <source>
        <dbReference type="SAM" id="Phobius"/>
    </source>
</evidence>
<evidence type="ECO:0000313" key="6">
    <source>
        <dbReference type="Proteomes" id="UP000622638"/>
    </source>
</evidence>
<name>A0A6I3SVN6_9BURK</name>
<reference evidence="3" key="4">
    <citation type="submission" date="2024-05" db="EMBL/GenBank/DDBJ databases">
        <authorList>
            <person name="Sun Q."/>
            <person name="Zhou Y."/>
        </authorList>
    </citation>
    <scope>NUCLEOTIDE SEQUENCE</scope>
    <source>
        <strain evidence="3">CGMCC 1.15931</strain>
    </source>
</reference>
<feature type="transmembrane region" description="Helical" evidence="1">
    <location>
        <begin position="102"/>
        <end position="122"/>
    </location>
</feature>
<accession>A0A6I3SVN6</accession>
<proteinExistence type="predicted"/>
<keyword evidence="6" id="KW-1185">Reference proteome</keyword>
<protein>
    <recommendedName>
        <fullName evidence="2">DUF6644 domain-containing protein</fullName>
    </recommendedName>
</protein>
<dbReference type="OrthoDB" id="3536934at2"/>
<dbReference type="RefSeq" id="WP_155470391.1">
    <property type="nucleotide sequence ID" value="NZ_BMKG01000001.1"/>
</dbReference>
<gene>
    <name evidence="3" type="ORF">GCM10011572_03370</name>
    <name evidence="4" type="ORF">GM672_10035</name>
</gene>
<reference evidence="3" key="1">
    <citation type="journal article" date="2014" name="Int. J. Syst. Evol. Microbiol.">
        <title>Complete genome of a new Firmicutes species belonging to the dominant human colonic microbiota ('Ruminococcus bicirculans') reveals two chromosomes and a selective capacity to utilize plant glucans.</title>
        <authorList>
            <consortium name="NISC Comparative Sequencing Program"/>
            <person name="Wegmann U."/>
            <person name="Louis P."/>
            <person name="Goesmann A."/>
            <person name="Henrissat B."/>
            <person name="Duncan S.H."/>
            <person name="Flint H.J."/>
        </authorList>
    </citation>
    <scope>NUCLEOTIDE SEQUENCE</scope>
    <source>
        <strain evidence="3">CGMCC 1.15931</strain>
    </source>
</reference>
<sequence length="164" mass="17673">MALAPGPAWAEWVAATPMAQAMRDGVWLYPVVEIVHITGFAVLVGAVALFDLRLLGWARALPLRPLAAHLLPWAVASLLLIVPAGLLMFATQPRDFLSNDTFLLKMALLLAAGVNAALFHLGPWRRAADWEVDVATPPGARLHALLSLLLWVGIIACGRLLAYT</sequence>
<dbReference type="Proteomes" id="UP000430634">
    <property type="component" value="Unassembled WGS sequence"/>
</dbReference>
<evidence type="ECO:0000313" key="4">
    <source>
        <dbReference type="EMBL" id="MTV53069.1"/>
    </source>
</evidence>
<reference evidence="6" key="2">
    <citation type="journal article" date="2019" name="Int. J. Syst. Evol. Microbiol.">
        <title>The Global Catalogue of Microorganisms (GCM) 10K type strain sequencing project: providing services to taxonomists for standard genome sequencing and annotation.</title>
        <authorList>
            <consortium name="The Broad Institute Genomics Platform"/>
            <consortium name="The Broad Institute Genome Sequencing Center for Infectious Disease"/>
            <person name="Wu L."/>
            <person name="Ma J."/>
        </authorList>
    </citation>
    <scope>NUCLEOTIDE SEQUENCE [LARGE SCALE GENOMIC DNA]</scope>
    <source>
        <strain evidence="6">CGMCC 1.15931</strain>
    </source>
</reference>
<feature type="transmembrane region" description="Helical" evidence="1">
    <location>
        <begin position="70"/>
        <end position="90"/>
    </location>
</feature>
<keyword evidence="1" id="KW-0472">Membrane</keyword>
<dbReference type="EMBL" id="BMKG01000001">
    <property type="protein sequence ID" value="GGB84778.1"/>
    <property type="molecule type" value="Genomic_DNA"/>
</dbReference>
<keyword evidence="1" id="KW-0812">Transmembrane</keyword>
<dbReference type="InterPro" id="IPR046586">
    <property type="entry name" value="DUF6644"/>
</dbReference>
<dbReference type="Proteomes" id="UP000622638">
    <property type="component" value="Unassembled WGS sequence"/>
</dbReference>
<feature type="domain" description="DUF6644" evidence="2">
    <location>
        <begin position="33"/>
        <end position="163"/>
    </location>
</feature>
<dbReference type="EMBL" id="WNKZ01000022">
    <property type="protein sequence ID" value="MTV53069.1"/>
    <property type="molecule type" value="Genomic_DNA"/>
</dbReference>
<dbReference type="Pfam" id="PF20349">
    <property type="entry name" value="DUF6644"/>
    <property type="match status" value="1"/>
</dbReference>
<evidence type="ECO:0000313" key="3">
    <source>
        <dbReference type="EMBL" id="GGB84778.1"/>
    </source>
</evidence>
<evidence type="ECO:0000259" key="2">
    <source>
        <dbReference type="Pfam" id="PF20349"/>
    </source>
</evidence>
<comment type="caution">
    <text evidence="4">The sequence shown here is derived from an EMBL/GenBank/DDBJ whole genome shotgun (WGS) entry which is preliminary data.</text>
</comment>
<dbReference type="AlphaFoldDB" id="A0A6I3SVN6"/>
<feature type="transmembrane region" description="Helical" evidence="1">
    <location>
        <begin position="142"/>
        <end position="162"/>
    </location>
</feature>
<reference evidence="4 5" key="3">
    <citation type="submission" date="2019-11" db="EMBL/GenBank/DDBJ databases">
        <title>Type strains purchased from KCTC, JCM and DSMZ.</title>
        <authorList>
            <person name="Lu H."/>
        </authorList>
    </citation>
    <scope>NUCLEOTIDE SEQUENCE [LARGE SCALE GENOMIC DNA]</scope>
    <source>
        <strain evidence="4 5">KCTC 52429</strain>
    </source>
</reference>
<organism evidence="4 5">
    <name type="scientific">Pseudoduganella buxea</name>
    <dbReference type="NCBI Taxonomy" id="1949069"/>
    <lineage>
        <taxon>Bacteria</taxon>
        <taxon>Pseudomonadati</taxon>
        <taxon>Pseudomonadota</taxon>
        <taxon>Betaproteobacteria</taxon>
        <taxon>Burkholderiales</taxon>
        <taxon>Oxalobacteraceae</taxon>
        <taxon>Telluria group</taxon>
        <taxon>Pseudoduganella</taxon>
    </lineage>
</organism>
<feature type="transmembrane region" description="Helical" evidence="1">
    <location>
        <begin position="26"/>
        <end position="50"/>
    </location>
</feature>
<keyword evidence="1" id="KW-1133">Transmembrane helix</keyword>
<evidence type="ECO:0000313" key="5">
    <source>
        <dbReference type="Proteomes" id="UP000430634"/>
    </source>
</evidence>